<proteinExistence type="predicted"/>
<comment type="caution">
    <text evidence="1">The sequence shown here is derived from an EMBL/GenBank/DDBJ whole genome shotgun (WGS) entry which is preliminary data.</text>
</comment>
<gene>
    <name evidence="1" type="ORF">O3P69_004179</name>
</gene>
<reference evidence="1 2" key="1">
    <citation type="submission" date="2023-03" db="EMBL/GenBank/DDBJ databases">
        <title>High-quality genome of Scylla paramamosain provides insights in environmental adaptation.</title>
        <authorList>
            <person name="Zhang L."/>
        </authorList>
    </citation>
    <scope>NUCLEOTIDE SEQUENCE [LARGE SCALE GENOMIC DNA]</scope>
    <source>
        <strain evidence="1">LZ_2023a</strain>
        <tissue evidence="1">Muscle</tissue>
    </source>
</reference>
<keyword evidence="2" id="KW-1185">Reference proteome</keyword>
<evidence type="ECO:0000313" key="1">
    <source>
        <dbReference type="EMBL" id="KAK8398904.1"/>
    </source>
</evidence>
<accession>A0AAW0UGY1</accession>
<evidence type="ECO:0000313" key="2">
    <source>
        <dbReference type="Proteomes" id="UP001487740"/>
    </source>
</evidence>
<protein>
    <submittedName>
        <fullName evidence="1">Uncharacterized protein</fullName>
    </submittedName>
</protein>
<dbReference type="EMBL" id="JARAKH010000012">
    <property type="protein sequence ID" value="KAK8398904.1"/>
    <property type="molecule type" value="Genomic_DNA"/>
</dbReference>
<dbReference type="Proteomes" id="UP001487740">
    <property type="component" value="Unassembled WGS sequence"/>
</dbReference>
<dbReference type="AlphaFoldDB" id="A0AAW0UGY1"/>
<sequence>MPASSPSKYYLSRYVSRGSYPGFRGPRARPGTGRTYDTRRRTKRTRLLIFFYMQVLKAGRECHALQRSE</sequence>
<name>A0AAW0UGY1_SCYPA</name>
<organism evidence="1 2">
    <name type="scientific">Scylla paramamosain</name>
    <name type="common">Mud crab</name>
    <dbReference type="NCBI Taxonomy" id="85552"/>
    <lineage>
        <taxon>Eukaryota</taxon>
        <taxon>Metazoa</taxon>
        <taxon>Ecdysozoa</taxon>
        <taxon>Arthropoda</taxon>
        <taxon>Crustacea</taxon>
        <taxon>Multicrustacea</taxon>
        <taxon>Malacostraca</taxon>
        <taxon>Eumalacostraca</taxon>
        <taxon>Eucarida</taxon>
        <taxon>Decapoda</taxon>
        <taxon>Pleocyemata</taxon>
        <taxon>Brachyura</taxon>
        <taxon>Eubrachyura</taxon>
        <taxon>Portunoidea</taxon>
        <taxon>Portunidae</taxon>
        <taxon>Portuninae</taxon>
        <taxon>Scylla</taxon>
    </lineage>
</organism>